<dbReference type="PROSITE" id="PS50879">
    <property type="entry name" value="RNASE_H_1"/>
    <property type="match status" value="1"/>
</dbReference>
<dbReference type="GeneTree" id="ENSGT01060000248530"/>
<reference evidence="3" key="2">
    <citation type="submission" date="2025-08" db="UniProtKB">
        <authorList>
            <consortium name="Ensembl"/>
        </authorList>
    </citation>
    <scope>IDENTIFICATION</scope>
</reference>
<dbReference type="AlphaFoldDB" id="A0A669EJD9"/>
<dbReference type="PANTHER" id="PTHR36688:SF2">
    <property type="entry name" value="ENDONUCLEASE_EXONUCLEASE_PHOSPHATASE DOMAIN-CONTAINING PROTEIN"/>
    <property type="match status" value="1"/>
</dbReference>
<dbReference type="Ensembl" id="ENSONIT00000073462.1">
    <property type="protein sequence ID" value="ENSONIP00000071226.1"/>
    <property type="gene ID" value="ENSONIG00000042295.1"/>
</dbReference>
<keyword evidence="4" id="KW-1185">Reference proteome</keyword>
<accession>A0A669EJD9</accession>
<dbReference type="Pfam" id="PF14529">
    <property type="entry name" value="Exo_endo_phos_2"/>
    <property type="match status" value="1"/>
</dbReference>
<reference evidence="3" key="3">
    <citation type="submission" date="2025-09" db="UniProtKB">
        <authorList>
            <consortium name="Ensembl"/>
        </authorList>
    </citation>
    <scope>IDENTIFICATION</scope>
</reference>
<dbReference type="InParanoid" id="A0A669EJD9"/>
<feature type="domain" description="Reverse transcriptase" evidence="1">
    <location>
        <begin position="506"/>
        <end position="776"/>
    </location>
</feature>
<evidence type="ECO:0000313" key="3">
    <source>
        <dbReference type="Ensembl" id="ENSONIP00000071226.1"/>
    </source>
</evidence>
<organism evidence="3 4">
    <name type="scientific">Oreochromis niloticus</name>
    <name type="common">Nile tilapia</name>
    <name type="synonym">Tilapia nilotica</name>
    <dbReference type="NCBI Taxonomy" id="8128"/>
    <lineage>
        <taxon>Eukaryota</taxon>
        <taxon>Metazoa</taxon>
        <taxon>Chordata</taxon>
        <taxon>Craniata</taxon>
        <taxon>Vertebrata</taxon>
        <taxon>Euteleostomi</taxon>
        <taxon>Actinopterygii</taxon>
        <taxon>Neopterygii</taxon>
        <taxon>Teleostei</taxon>
        <taxon>Neoteleostei</taxon>
        <taxon>Acanthomorphata</taxon>
        <taxon>Ovalentaria</taxon>
        <taxon>Cichlomorphae</taxon>
        <taxon>Cichliformes</taxon>
        <taxon>Cichlidae</taxon>
        <taxon>African cichlids</taxon>
        <taxon>Pseudocrenilabrinae</taxon>
        <taxon>Oreochromini</taxon>
        <taxon>Oreochromis</taxon>
    </lineage>
</organism>
<dbReference type="InterPro" id="IPR012337">
    <property type="entry name" value="RNaseH-like_sf"/>
</dbReference>
<dbReference type="PROSITE" id="PS50878">
    <property type="entry name" value="RT_POL"/>
    <property type="match status" value="1"/>
</dbReference>
<dbReference type="SUPFAM" id="SSF56219">
    <property type="entry name" value="DNase I-like"/>
    <property type="match status" value="1"/>
</dbReference>
<dbReference type="GO" id="GO:0004523">
    <property type="term" value="F:RNA-DNA hybrid ribonuclease activity"/>
    <property type="evidence" value="ECO:0007669"/>
    <property type="project" value="InterPro"/>
</dbReference>
<evidence type="ECO:0000259" key="2">
    <source>
        <dbReference type="PROSITE" id="PS50879"/>
    </source>
</evidence>
<dbReference type="SUPFAM" id="SSF56672">
    <property type="entry name" value="DNA/RNA polymerases"/>
    <property type="match status" value="1"/>
</dbReference>
<dbReference type="InterPro" id="IPR036397">
    <property type="entry name" value="RNaseH_sf"/>
</dbReference>
<dbReference type="InterPro" id="IPR052560">
    <property type="entry name" value="RdDP_mobile_element"/>
</dbReference>
<dbReference type="Pfam" id="PF00075">
    <property type="entry name" value="RNase_H"/>
    <property type="match status" value="1"/>
</dbReference>
<name>A0A669EJD9_ORENI</name>
<evidence type="ECO:0000313" key="4">
    <source>
        <dbReference type="Proteomes" id="UP000005207"/>
    </source>
</evidence>
<dbReference type="CDD" id="cd01650">
    <property type="entry name" value="RT_nLTR_like"/>
    <property type="match status" value="1"/>
</dbReference>
<dbReference type="InterPro" id="IPR002156">
    <property type="entry name" value="RNaseH_domain"/>
</dbReference>
<dbReference type="SUPFAM" id="SSF53098">
    <property type="entry name" value="Ribonuclease H-like"/>
    <property type="match status" value="1"/>
</dbReference>
<evidence type="ECO:0000259" key="1">
    <source>
        <dbReference type="PROSITE" id="PS50878"/>
    </source>
</evidence>
<sequence length="1274" mass="144086">MGRSEGQPQLSVKSGNMMFFYVIMVLILQWNARSLLANGQELKHFIKLLDVKPDVICVQESWLKSSFDFVLYGYKIIRNDRDRGGGGGCATFVKQDIPYRLLGKGNDLEYIAIEVWDKTEPNVIVNFYNPCARLELPRLRSIEGSDCRRVIWCGDFNAHSRVWGGTRTDNNGKVIEELMDTCNLVCLNDGRGTRCNVVNGTESALDLTLVSTVLAGISQWTIRTDTTIGSDHYPVFCDVGGQIQVSLREVHQKWSFHRADWTKFQKLCEDTIGKVDESGSIDQMNTQFIEVLMVAAKASIPTSKGMASRTLVPWWTEECRIAVKERNKAFKFLRRTLNTQALIAYRKAVAVVRRTVRQAKRSSWRLFCSKIGRTTPVGEVWGMVRRMGGDRREWDYPVLSSGQQNFVTAQEKVEVMVKTFAKIHSSDNISGLGKDRMCQTKTRYSEGLARKVHMDSSLDAVFSREEMVRALRKTKPTAPGKDQICYLMLKHLGMKALNKLLCLVNTVWIKGELPSTWKEAVIVPIRKPGKDPSKPDSYRPIALTSNVCKLMERMIMARLSFELERKGALANYQSGFRTARNTTDAIIRLENVVRKAQANKESVLAVFFDIEKAYDMLWRDGLLIKLHQLGIGGRTFNWIQDFLSGRKIQVRIGSTISSQCTVENGTPQGSAISPLLFVIMINDVFSAVPEGIGRSLFADDGVLWKKGRNIEHLVGKVQEAVNMVVEWGFDWGFRFSVEKTKMMFFTKRTVSEALTMKLYDEDIGKVSSFKYLGVVFDSRLTWREHIDRIETKCKKVVNVMRCVAGRGWGASSSALKRLYQALIRSVFDYGCVAYGSAARSVLRRLDVLQSEALRVCCGAFKTSPVSALQVEMGEMPLDLRRKQVSVNYWVHLGGHGDAHPTKEVLLECWEYGRSQKDHFGKVGNQWAKECHVYDRKICPAVVFPVVPPWLLETPPVDWYLLDLKRKLKGKVDLVSAFHFHSSNEYPGYIHVFTDGAKSPDTGITGFGIVVPSKNIEMNRRTSDGLAVYTVEMVAILVALKWVECSKLRQVVVCSDSAAVLSSLQSFCSKTRQGMLFTILETISRIRCCGGNVHFLWVPAHVGISGNEKVDRLAKGALTKHRTEMEIKSSGSEAKGIVWRQVVQEWQERWDSGSRGRHLYHFKKEVAGCRLYGGNRREEVVITRLRLGHCALNKTLQMIGEHETGLCGVCQEEEETVEHVILRCKGYDVERKVLQNRLRERGIGDFNLKSVLEGSRAQVRELVGFLKAIGVYDRV</sequence>
<dbReference type="InterPro" id="IPR036691">
    <property type="entry name" value="Endo/exonu/phosph_ase_sf"/>
</dbReference>
<dbReference type="CDD" id="cd09276">
    <property type="entry name" value="Rnase_HI_RT_non_LTR"/>
    <property type="match status" value="1"/>
</dbReference>
<reference evidence="4" key="1">
    <citation type="submission" date="2012-01" db="EMBL/GenBank/DDBJ databases">
        <title>The Genome Sequence of Oreochromis niloticus (Nile Tilapia).</title>
        <authorList>
            <consortium name="Broad Institute Genome Assembly Team"/>
            <consortium name="Broad Institute Sequencing Platform"/>
            <person name="Di Palma F."/>
            <person name="Johnson J."/>
            <person name="Lander E.S."/>
            <person name="Lindblad-Toh K."/>
        </authorList>
    </citation>
    <scope>NUCLEOTIDE SEQUENCE [LARGE SCALE GENOMIC DNA]</scope>
</reference>
<evidence type="ECO:0008006" key="5">
    <source>
        <dbReference type="Google" id="ProtNLM"/>
    </source>
</evidence>
<dbReference type="OMA" id="DHNYYDH"/>
<dbReference type="GO" id="GO:0006259">
    <property type="term" value="P:DNA metabolic process"/>
    <property type="evidence" value="ECO:0007669"/>
    <property type="project" value="UniProtKB-ARBA"/>
</dbReference>
<dbReference type="Gene3D" id="3.60.10.10">
    <property type="entry name" value="Endonuclease/exonuclease/phosphatase"/>
    <property type="match status" value="1"/>
</dbReference>
<dbReference type="InterPro" id="IPR043502">
    <property type="entry name" value="DNA/RNA_pol_sf"/>
</dbReference>
<proteinExistence type="predicted"/>
<dbReference type="InterPro" id="IPR005135">
    <property type="entry name" value="Endo/exonuclease/phosphatase"/>
</dbReference>
<dbReference type="Pfam" id="PF00078">
    <property type="entry name" value="RVT_1"/>
    <property type="match status" value="1"/>
</dbReference>
<protein>
    <recommendedName>
        <fullName evidence="5">Reverse transcriptase domain-containing protein</fullName>
    </recommendedName>
</protein>
<feature type="domain" description="RNase H type-1" evidence="2">
    <location>
        <begin position="985"/>
        <end position="1118"/>
    </location>
</feature>
<dbReference type="Gene3D" id="3.30.420.10">
    <property type="entry name" value="Ribonuclease H-like superfamily/Ribonuclease H"/>
    <property type="match status" value="1"/>
</dbReference>
<dbReference type="Proteomes" id="UP000005207">
    <property type="component" value="Linkage group LG3"/>
</dbReference>
<dbReference type="InterPro" id="IPR000477">
    <property type="entry name" value="RT_dom"/>
</dbReference>
<dbReference type="PANTHER" id="PTHR36688">
    <property type="entry name" value="ENDO/EXONUCLEASE/PHOSPHATASE DOMAIN-CONTAINING PROTEIN"/>
    <property type="match status" value="1"/>
</dbReference>
<dbReference type="GO" id="GO:0003676">
    <property type="term" value="F:nucleic acid binding"/>
    <property type="evidence" value="ECO:0007669"/>
    <property type="project" value="InterPro"/>
</dbReference>